<dbReference type="SMART" id="SM00335">
    <property type="entry name" value="ANX"/>
    <property type="match status" value="2"/>
</dbReference>
<dbReference type="GO" id="GO:0009409">
    <property type="term" value="P:response to cold"/>
    <property type="evidence" value="ECO:0007669"/>
    <property type="project" value="TreeGrafter"/>
</dbReference>
<gene>
    <name evidence="6" type="ORF">BS78_K208700</name>
</gene>
<dbReference type="PROSITE" id="PS51897">
    <property type="entry name" value="ANNEXIN_2"/>
    <property type="match status" value="2"/>
</dbReference>
<dbReference type="InterPro" id="IPR018502">
    <property type="entry name" value="Annexin_repeat"/>
</dbReference>
<dbReference type="PRINTS" id="PR01814">
    <property type="entry name" value="ANNEXINPLANT"/>
</dbReference>
<keyword evidence="4" id="KW-0041">Annexin</keyword>
<dbReference type="Gene3D" id="1.10.220.10">
    <property type="entry name" value="Annexin"/>
    <property type="match status" value="4"/>
</dbReference>
<name>A0A9W7XEG6_9POAL</name>
<dbReference type="Pfam" id="PF00191">
    <property type="entry name" value="Annexin"/>
    <property type="match status" value="1"/>
</dbReference>
<dbReference type="Proteomes" id="UP001164776">
    <property type="component" value="Unassembled WGS sequence"/>
</dbReference>
<dbReference type="GO" id="GO:0005509">
    <property type="term" value="F:calcium ion binding"/>
    <property type="evidence" value="ECO:0007669"/>
    <property type="project" value="InterPro"/>
</dbReference>
<dbReference type="AlphaFoldDB" id="A0A9W7XEG6"/>
<evidence type="ECO:0000256" key="3">
    <source>
        <dbReference type="ARBA" id="ARBA00022837"/>
    </source>
</evidence>
<dbReference type="GO" id="GO:0005886">
    <property type="term" value="C:plasma membrane"/>
    <property type="evidence" value="ECO:0007669"/>
    <property type="project" value="TreeGrafter"/>
</dbReference>
<dbReference type="GO" id="GO:0009408">
    <property type="term" value="P:response to heat"/>
    <property type="evidence" value="ECO:0007669"/>
    <property type="project" value="TreeGrafter"/>
</dbReference>
<keyword evidence="2" id="KW-0677">Repeat</keyword>
<dbReference type="PANTHER" id="PTHR10502">
    <property type="entry name" value="ANNEXIN"/>
    <property type="match status" value="1"/>
</dbReference>
<dbReference type="GO" id="GO:0009414">
    <property type="term" value="P:response to water deprivation"/>
    <property type="evidence" value="ECO:0007669"/>
    <property type="project" value="TreeGrafter"/>
</dbReference>
<dbReference type="GO" id="GO:0001786">
    <property type="term" value="F:phosphatidylserine binding"/>
    <property type="evidence" value="ECO:0007669"/>
    <property type="project" value="TreeGrafter"/>
</dbReference>
<evidence type="ECO:0000313" key="6">
    <source>
        <dbReference type="EMBL" id="KAJ1257118.1"/>
    </source>
</evidence>
<evidence type="ECO:0000256" key="5">
    <source>
        <dbReference type="ARBA" id="ARBA00023302"/>
    </source>
</evidence>
<dbReference type="SUPFAM" id="SSF47874">
    <property type="entry name" value="Annexin"/>
    <property type="match status" value="1"/>
</dbReference>
<evidence type="ECO:0000313" key="7">
    <source>
        <dbReference type="Proteomes" id="UP001164776"/>
    </source>
</evidence>
<sequence>MASAELEEACREIRGARGQPRRLGLLLAPRSPAERQQIRAAYRAAFGEDLAATLHGGALLVPSHDQDQHELCKLLYLWALEPAERDAVVAREAVEGGVTVPGYRALVEVVTRRKHNQLFFTKQAYLARFRRNLDQDMVTEPSHPYQRLLLALAASRRSHHDDLSQHIAKCDARRLHDTKNSGAGSVVDEAVILEMFSKRSIPQLRLAFCSYKHIYGHDYTKALKTNGSAEFEEALRVVVKCIYNPSKYYSKLLQRSMRSDPTDRRLVTRAILGSDDVGIDEIRSAFKRSYGRNLADFIDESLPASDYRDFLVAVARGPAES</sequence>
<accession>A0A9W7XEG6</accession>
<evidence type="ECO:0000256" key="1">
    <source>
        <dbReference type="ARBA" id="ARBA00022723"/>
    </source>
</evidence>
<keyword evidence="3" id="KW-0106">Calcium</keyword>
<evidence type="ECO:0000256" key="2">
    <source>
        <dbReference type="ARBA" id="ARBA00022737"/>
    </source>
</evidence>
<evidence type="ECO:0000256" key="4">
    <source>
        <dbReference type="ARBA" id="ARBA00023216"/>
    </source>
</evidence>
<reference evidence="6 7" key="1">
    <citation type="submission" date="2022-10" db="EMBL/GenBank/DDBJ databases">
        <title>WGS assembly of Paspalum vaginatum 540-79.</title>
        <authorList>
            <person name="Sun G."/>
            <person name="Wase N."/>
            <person name="Shu S."/>
            <person name="Jenkins J."/>
            <person name="Zhou B."/>
            <person name="Torres-Rodriguez J."/>
            <person name="Chen C."/>
            <person name="Sandor L."/>
            <person name="Plott C."/>
            <person name="Yoshinga Y."/>
            <person name="Daum C."/>
            <person name="Qi P."/>
            <person name="Barry K."/>
            <person name="Lipzen A."/>
            <person name="Berry L."/>
            <person name="Pedersen C."/>
            <person name="Gottilla T."/>
            <person name="Foltz A."/>
            <person name="Yu H."/>
            <person name="O'Malley R."/>
            <person name="Zhang C."/>
            <person name="Devos K."/>
            <person name="Sigmon B."/>
            <person name="Yu B."/>
            <person name="Obata T."/>
            <person name="Schmutz J."/>
            <person name="Schnable J."/>
        </authorList>
    </citation>
    <scope>NUCLEOTIDE SEQUENCE [LARGE SCALE GENOMIC DNA]</scope>
    <source>
        <strain evidence="7">cv. 540-79</strain>
    </source>
</reference>
<comment type="caution">
    <text evidence="6">The sequence shown here is derived from an EMBL/GenBank/DDBJ whole genome shotgun (WGS) entry which is preliminary data.</text>
</comment>
<dbReference type="GO" id="GO:0009651">
    <property type="term" value="P:response to salt stress"/>
    <property type="evidence" value="ECO:0007669"/>
    <property type="project" value="TreeGrafter"/>
</dbReference>
<dbReference type="OrthoDB" id="37886at2759"/>
<keyword evidence="5" id="KW-0111">Calcium/phospholipid-binding</keyword>
<dbReference type="GO" id="GO:0005544">
    <property type="term" value="F:calcium-dependent phospholipid binding"/>
    <property type="evidence" value="ECO:0007669"/>
    <property type="project" value="UniProtKB-KW"/>
</dbReference>
<dbReference type="EMBL" id="MU629442">
    <property type="protein sequence ID" value="KAJ1257118.1"/>
    <property type="molecule type" value="Genomic_DNA"/>
</dbReference>
<keyword evidence="7" id="KW-1185">Reference proteome</keyword>
<keyword evidence="1" id="KW-0479">Metal-binding</keyword>
<dbReference type="InterPro" id="IPR037104">
    <property type="entry name" value="Annexin_sf"/>
</dbReference>
<organism evidence="6 7">
    <name type="scientific">Paspalum vaginatum</name>
    <name type="common">seashore paspalum</name>
    <dbReference type="NCBI Taxonomy" id="158149"/>
    <lineage>
        <taxon>Eukaryota</taxon>
        <taxon>Viridiplantae</taxon>
        <taxon>Streptophyta</taxon>
        <taxon>Embryophyta</taxon>
        <taxon>Tracheophyta</taxon>
        <taxon>Spermatophyta</taxon>
        <taxon>Magnoliopsida</taxon>
        <taxon>Liliopsida</taxon>
        <taxon>Poales</taxon>
        <taxon>Poaceae</taxon>
        <taxon>PACMAD clade</taxon>
        <taxon>Panicoideae</taxon>
        <taxon>Andropogonodae</taxon>
        <taxon>Paspaleae</taxon>
        <taxon>Paspalinae</taxon>
        <taxon>Paspalum</taxon>
    </lineage>
</organism>
<protein>
    <recommendedName>
        <fullName evidence="8">Annexin</fullName>
    </recommendedName>
</protein>
<dbReference type="PANTHER" id="PTHR10502:SF190">
    <property type="entry name" value="OS09G0453300 PROTEIN"/>
    <property type="match status" value="1"/>
</dbReference>
<proteinExistence type="predicted"/>
<dbReference type="InterPro" id="IPR009118">
    <property type="entry name" value="AnnexinD_plant"/>
</dbReference>
<dbReference type="GO" id="GO:0005737">
    <property type="term" value="C:cytoplasm"/>
    <property type="evidence" value="ECO:0007669"/>
    <property type="project" value="TreeGrafter"/>
</dbReference>
<evidence type="ECO:0008006" key="8">
    <source>
        <dbReference type="Google" id="ProtNLM"/>
    </source>
</evidence>